<keyword evidence="2" id="KW-1185">Reference proteome</keyword>
<proteinExistence type="predicted"/>
<reference evidence="1 2" key="1">
    <citation type="journal article" date="2022" name="Hortic Res">
        <title>A haplotype resolved chromosomal level avocado genome allows analysis of novel avocado genes.</title>
        <authorList>
            <person name="Nath O."/>
            <person name="Fletcher S.J."/>
            <person name="Hayward A."/>
            <person name="Shaw L.M."/>
            <person name="Masouleh A.K."/>
            <person name="Furtado A."/>
            <person name="Henry R.J."/>
            <person name="Mitter N."/>
        </authorList>
    </citation>
    <scope>NUCLEOTIDE SEQUENCE [LARGE SCALE GENOMIC DNA]</scope>
    <source>
        <strain evidence="2">cv. Hass</strain>
    </source>
</reference>
<dbReference type="EMBL" id="CM056814">
    <property type="protein sequence ID" value="KAJ8628088.1"/>
    <property type="molecule type" value="Genomic_DNA"/>
</dbReference>
<name>A0ACC2L488_PERAE</name>
<gene>
    <name evidence="1" type="ORF">MRB53_021395</name>
</gene>
<accession>A0ACC2L488</accession>
<sequence length="141" mass="15215">MNGEAATTAFTLPQVRRQKAPTAERGAGLQRGGSLATAVLFSGKKIATVSSPLRQNLAAAKLFSDSVWIPAMISTPTKIRNQRDCPELRALLSNNPSSLIFEFLSEVRPVWPTAPSPISPDLYLLSCKSHKNHDSSSSSDH</sequence>
<evidence type="ECO:0000313" key="1">
    <source>
        <dbReference type="EMBL" id="KAJ8628088.1"/>
    </source>
</evidence>
<protein>
    <submittedName>
        <fullName evidence="1">Uncharacterized protein</fullName>
    </submittedName>
</protein>
<evidence type="ECO:0000313" key="2">
    <source>
        <dbReference type="Proteomes" id="UP001234297"/>
    </source>
</evidence>
<organism evidence="1 2">
    <name type="scientific">Persea americana</name>
    <name type="common">Avocado</name>
    <dbReference type="NCBI Taxonomy" id="3435"/>
    <lineage>
        <taxon>Eukaryota</taxon>
        <taxon>Viridiplantae</taxon>
        <taxon>Streptophyta</taxon>
        <taxon>Embryophyta</taxon>
        <taxon>Tracheophyta</taxon>
        <taxon>Spermatophyta</taxon>
        <taxon>Magnoliopsida</taxon>
        <taxon>Magnoliidae</taxon>
        <taxon>Laurales</taxon>
        <taxon>Lauraceae</taxon>
        <taxon>Persea</taxon>
    </lineage>
</organism>
<dbReference type="Proteomes" id="UP001234297">
    <property type="component" value="Chromosome 6"/>
</dbReference>
<comment type="caution">
    <text evidence="1">The sequence shown here is derived from an EMBL/GenBank/DDBJ whole genome shotgun (WGS) entry which is preliminary data.</text>
</comment>